<dbReference type="AlphaFoldDB" id="A0AAW2Z3C3"/>
<evidence type="ECO:0000313" key="1">
    <source>
        <dbReference type="EMBL" id="KAL0483965.1"/>
    </source>
</evidence>
<evidence type="ECO:0000313" key="2">
    <source>
        <dbReference type="Proteomes" id="UP001431209"/>
    </source>
</evidence>
<dbReference type="EMBL" id="JAOPGA020001005">
    <property type="protein sequence ID" value="KAL0483965.1"/>
    <property type="molecule type" value="Genomic_DNA"/>
</dbReference>
<sequence length="185" mass="21457">MLQGLRTENYDKDETIISFYKKTWTKRRLFKKKRFQHEWQECKHEHVHEDTKVFIEGHVRKCDHCSRELVTFSSGSELNIFGQTVLMSFIDDSMSGHLVPLIQTANSLLSINPQTSVQIPTHFTAQVCAPTMHDYKLLGGSNIQTLFHAHVRKEKNNEQRELSMIQSPISICLNCGHINHFDNFG</sequence>
<comment type="caution">
    <text evidence="1">The sequence shown here is derived from an EMBL/GenBank/DDBJ whole genome shotgun (WGS) entry which is preliminary data.</text>
</comment>
<gene>
    <name evidence="1" type="ORF">AKO1_004480</name>
</gene>
<keyword evidence="2" id="KW-1185">Reference proteome</keyword>
<protein>
    <submittedName>
        <fullName evidence="1">Uncharacterized protein</fullName>
    </submittedName>
</protein>
<organism evidence="1 2">
    <name type="scientific">Acrasis kona</name>
    <dbReference type="NCBI Taxonomy" id="1008807"/>
    <lineage>
        <taxon>Eukaryota</taxon>
        <taxon>Discoba</taxon>
        <taxon>Heterolobosea</taxon>
        <taxon>Tetramitia</taxon>
        <taxon>Eutetramitia</taxon>
        <taxon>Acrasidae</taxon>
        <taxon>Acrasis</taxon>
    </lineage>
</organism>
<proteinExistence type="predicted"/>
<accession>A0AAW2Z3C3</accession>
<reference evidence="1 2" key="1">
    <citation type="submission" date="2024-03" db="EMBL/GenBank/DDBJ databases">
        <title>The Acrasis kona genome and developmental transcriptomes reveal deep origins of eukaryotic multicellular pathways.</title>
        <authorList>
            <person name="Sheikh S."/>
            <person name="Fu C.-J."/>
            <person name="Brown M.W."/>
            <person name="Baldauf S.L."/>
        </authorList>
    </citation>
    <scope>NUCLEOTIDE SEQUENCE [LARGE SCALE GENOMIC DNA]</scope>
    <source>
        <strain evidence="1 2">ATCC MYA-3509</strain>
    </source>
</reference>
<name>A0AAW2Z3C3_9EUKA</name>
<feature type="non-terminal residue" evidence="1">
    <location>
        <position position="185"/>
    </location>
</feature>
<dbReference type="Proteomes" id="UP001431209">
    <property type="component" value="Unassembled WGS sequence"/>
</dbReference>